<reference evidence="2" key="1">
    <citation type="submission" date="2022-11" db="UniProtKB">
        <authorList>
            <consortium name="WormBaseParasite"/>
        </authorList>
    </citation>
    <scope>IDENTIFICATION</scope>
</reference>
<evidence type="ECO:0000313" key="1">
    <source>
        <dbReference type="Proteomes" id="UP000887565"/>
    </source>
</evidence>
<accession>A0A915IZR7</accession>
<dbReference type="WBParaSite" id="nRc.2.0.1.t19329-RA">
    <property type="protein sequence ID" value="nRc.2.0.1.t19329-RA"/>
    <property type="gene ID" value="nRc.2.0.1.g19329"/>
</dbReference>
<organism evidence="1 2">
    <name type="scientific">Romanomermis culicivorax</name>
    <name type="common">Nematode worm</name>
    <dbReference type="NCBI Taxonomy" id="13658"/>
    <lineage>
        <taxon>Eukaryota</taxon>
        <taxon>Metazoa</taxon>
        <taxon>Ecdysozoa</taxon>
        <taxon>Nematoda</taxon>
        <taxon>Enoplea</taxon>
        <taxon>Dorylaimia</taxon>
        <taxon>Mermithida</taxon>
        <taxon>Mermithoidea</taxon>
        <taxon>Mermithidae</taxon>
        <taxon>Romanomermis</taxon>
    </lineage>
</organism>
<evidence type="ECO:0000313" key="2">
    <source>
        <dbReference type="WBParaSite" id="nRc.2.0.1.t19329-RA"/>
    </source>
</evidence>
<dbReference type="Proteomes" id="UP000887565">
    <property type="component" value="Unplaced"/>
</dbReference>
<protein>
    <submittedName>
        <fullName evidence="2">Uncharacterized protein</fullName>
    </submittedName>
</protein>
<dbReference type="AlphaFoldDB" id="A0A915IZR7"/>
<name>A0A915IZR7_ROMCU</name>
<keyword evidence="1" id="KW-1185">Reference proteome</keyword>
<sequence>MIDTFIIAVAKQTTENHENFSVICTIEPIIEKSTSYSNSEEWKNSAGNQSKTLQVRIKDDKILRVFTRMNDEKHSKYFNICKLFKE</sequence>
<proteinExistence type="predicted"/>